<evidence type="ECO:0008006" key="9">
    <source>
        <dbReference type="Google" id="ProtNLM"/>
    </source>
</evidence>
<evidence type="ECO:0000256" key="2">
    <source>
        <dbReference type="ARBA" id="ARBA00022692"/>
    </source>
</evidence>
<name>A0AAE0LAD4_9CHLO</name>
<feature type="region of interest" description="Disordered" evidence="5">
    <location>
        <begin position="1"/>
        <end position="21"/>
    </location>
</feature>
<evidence type="ECO:0000313" key="7">
    <source>
        <dbReference type="EMBL" id="KAK3277550.1"/>
    </source>
</evidence>
<sequence length="557" mass="59641">MSESQHTYSAATPPHDTPSSHGVIEGLTRVVLETFIVIGFGYASRAFAFLSEDSGRGIGELVGKILLPGLLFRQIALLDMGSIDFNILAAILLSRSLVFLLAVATALCGTGIWKDRMALGGLFGVIATQGNDIAFGYPIIQTLFPAEIYGVDYCVYCFLSAPIQLVLLNPIAMILLASAATTPNIPEGERGECPFSHKAEMVRAIAVSVLTNPQFFMVACGLFWNMAFGPRLPGVLDDVLQTIGSGFTAGALFLLGWTSYGCSQSLKGEGMLTPLLLAFFKLLVLPVLMQMLVALLAISHDRDVSKFAFIFGSIPTAPGVPLVLAQQFEVHPHLVAGSLILILAVSAPLLIVATVLFNDVSSKEVMSIILQYTTVVQSLSCAGSLLVLAAFAGYRVRCWRSFIQPLVVVAVSNAAVCTCLILQANLVYGHRSWTAEALNMARYFSEQVYRFAMVGVMVLSGGLVDVLPMLNPGLLRRRSLQVAVFAFPALVSIIVAFTTRLSGEQIGRSSIDDRAVSSAGTLVRRCVFSFPAHASEGGHRLVSRHCTCAALLLPCGQ</sequence>
<accession>A0AAE0LAD4</accession>
<comment type="subcellular location">
    <subcellularLocation>
        <location evidence="1">Membrane</location>
        <topology evidence="1">Multi-pass membrane protein</topology>
    </subcellularLocation>
</comment>
<keyword evidence="2 6" id="KW-0812">Transmembrane</keyword>
<dbReference type="AlphaFoldDB" id="A0AAE0LAD4"/>
<feature type="compositionally biased region" description="Polar residues" evidence="5">
    <location>
        <begin position="1"/>
        <end position="10"/>
    </location>
</feature>
<feature type="transmembrane region" description="Helical" evidence="6">
    <location>
        <begin position="304"/>
        <end position="324"/>
    </location>
</feature>
<evidence type="ECO:0000256" key="4">
    <source>
        <dbReference type="ARBA" id="ARBA00023136"/>
    </source>
</evidence>
<keyword evidence="3 6" id="KW-1133">Transmembrane helix</keyword>
<evidence type="ECO:0000256" key="5">
    <source>
        <dbReference type="SAM" id="MobiDB-lite"/>
    </source>
</evidence>
<feature type="transmembrane region" description="Helical" evidence="6">
    <location>
        <begin position="336"/>
        <end position="357"/>
    </location>
</feature>
<dbReference type="Pfam" id="PF03547">
    <property type="entry name" value="Mem_trans"/>
    <property type="match status" value="1"/>
</dbReference>
<comment type="caution">
    <text evidence="7">The sequence shown here is derived from an EMBL/GenBank/DDBJ whole genome shotgun (WGS) entry which is preliminary data.</text>
</comment>
<evidence type="ECO:0000256" key="6">
    <source>
        <dbReference type="SAM" id="Phobius"/>
    </source>
</evidence>
<keyword evidence="8" id="KW-1185">Reference proteome</keyword>
<dbReference type="EMBL" id="LGRX02006054">
    <property type="protein sequence ID" value="KAK3277550.1"/>
    <property type="molecule type" value="Genomic_DNA"/>
</dbReference>
<organism evidence="7 8">
    <name type="scientific">Cymbomonas tetramitiformis</name>
    <dbReference type="NCBI Taxonomy" id="36881"/>
    <lineage>
        <taxon>Eukaryota</taxon>
        <taxon>Viridiplantae</taxon>
        <taxon>Chlorophyta</taxon>
        <taxon>Pyramimonadophyceae</taxon>
        <taxon>Pyramimonadales</taxon>
        <taxon>Pyramimonadaceae</taxon>
        <taxon>Cymbomonas</taxon>
    </lineage>
</organism>
<feature type="transmembrane region" description="Helical" evidence="6">
    <location>
        <begin position="406"/>
        <end position="428"/>
    </location>
</feature>
<feature type="transmembrane region" description="Helical" evidence="6">
    <location>
        <begin position="369"/>
        <end position="394"/>
    </location>
</feature>
<feature type="transmembrane region" description="Helical" evidence="6">
    <location>
        <begin position="239"/>
        <end position="260"/>
    </location>
</feature>
<keyword evidence="4 6" id="KW-0472">Membrane</keyword>
<feature type="non-terminal residue" evidence="7">
    <location>
        <position position="557"/>
    </location>
</feature>
<dbReference type="PANTHER" id="PTHR22829:SF5">
    <property type="entry name" value="INTEGRAL MEMBRANE PROTEIN GPR155"/>
    <property type="match status" value="1"/>
</dbReference>
<proteinExistence type="predicted"/>
<gene>
    <name evidence="7" type="ORF">CYMTET_14451</name>
</gene>
<protein>
    <recommendedName>
        <fullName evidence="9">Integral membrane protein</fullName>
    </recommendedName>
</protein>
<reference evidence="7 8" key="1">
    <citation type="journal article" date="2015" name="Genome Biol. Evol.">
        <title>Comparative Genomics of a Bacterivorous Green Alga Reveals Evolutionary Causalities and Consequences of Phago-Mixotrophic Mode of Nutrition.</title>
        <authorList>
            <person name="Burns J.A."/>
            <person name="Paasch A."/>
            <person name="Narechania A."/>
            <person name="Kim E."/>
        </authorList>
    </citation>
    <scope>NUCLEOTIDE SEQUENCE [LARGE SCALE GENOMIC DNA]</scope>
    <source>
        <strain evidence="7 8">PLY_AMNH</strain>
    </source>
</reference>
<feature type="transmembrane region" description="Helical" evidence="6">
    <location>
        <begin position="272"/>
        <end position="298"/>
    </location>
</feature>
<evidence type="ECO:0000313" key="8">
    <source>
        <dbReference type="Proteomes" id="UP001190700"/>
    </source>
</evidence>
<dbReference type="PANTHER" id="PTHR22829">
    <property type="entry name" value="DEP DOMAIN PROTEIN"/>
    <property type="match status" value="1"/>
</dbReference>
<feature type="transmembrane region" description="Helical" evidence="6">
    <location>
        <begin position="482"/>
        <end position="501"/>
    </location>
</feature>
<dbReference type="GO" id="GO:0016020">
    <property type="term" value="C:membrane"/>
    <property type="evidence" value="ECO:0007669"/>
    <property type="project" value="UniProtKB-SubCell"/>
</dbReference>
<dbReference type="Proteomes" id="UP001190700">
    <property type="component" value="Unassembled WGS sequence"/>
</dbReference>
<dbReference type="InterPro" id="IPR004776">
    <property type="entry name" value="Mem_transp_PIN-like"/>
</dbReference>
<feature type="transmembrane region" description="Helical" evidence="6">
    <location>
        <begin position="87"/>
        <end position="113"/>
    </location>
</feature>
<evidence type="ECO:0000256" key="1">
    <source>
        <dbReference type="ARBA" id="ARBA00004141"/>
    </source>
</evidence>
<feature type="transmembrane region" description="Helical" evidence="6">
    <location>
        <begin position="448"/>
        <end position="470"/>
    </location>
</feature>
<feature type="transmembrane region" description="Helical" evidence="6">
    <location>
        <begin position="204"/>
        <end position="227"/>
    </location>
</feature>
<dbReference type="GO" id="GO:0023051">
    <property type="term" value="P:regulation of signaling"/>
    <property type="evidence" value="ECO:0007669"/>
    <property type="project" value="TreeGrafter"/>
</dbReference>
<dbReference type="GO" id="GO:0055085">
    <property type="term" value="P:transmembrane transport"/>
    <property type="evidence" value="ECO:0007669"/>
    <property type="project" value="InterPro"/>
</dbReference>
<dbReference type="InterPro" id="IPR051832">
    <property type="entry name" value="mTOR-Rac_regulators"/>
</dbReference>
<evidence type="ECO:0000256" key="3">
    <source>
        <dbReference type="ARBA" id="ARBA00022989"/>
    </source>
</evidence>